<feature type="compositionally biased region" description="Polar residues" evidence="2">
    <location>
        <begin position="648"/>
        <end position="666"/>
    </location>
</feature>
<dbReference type="Proteomes" id="UP000241394">
    <property type="component" value="Chromosome LG23"/>
</dbReference>
<feature type="region of interest" description="Disordered" evidence="2">
    <location>
        <begin position="566"/>
        <end position="706"/>
    </location>
</feature>
<dbReference type="OMA" id="YPGPMAY"/>
<dbReference type="PANTHER" id="PTHR34805:SF1">
    <property type="entry name" value="PROTEIN MODIFIER OF SNC1 1"/>
    <property type="match status" value="1"/>
</dbReference>
<dbReference type="InParanoid" id="A0A2R6PUH5"/>
<dbReference type="EMBL" id="NKQK01000023">
    <property type="protein sequence ID" value="PSR96706.1"/>
    <property type="molecule type" value="Genomic_DNA"/>
</dbReference>
<reference evidence="3 4" key="1">
    <citation type="submission" date="2017-07" db="EMBL/GenBank/DDBJ databases">
        <title>An improved, manually edited Actinidia chinensis var. chinensis (kiwifruit) genome highlights the challenges associated with draft genomes and gene prediction in plants.</title>
        <authorList>
            <person name="Pilkington S."/>
            <person name="Crowhurst R."/>
            <person name="Hilario E."/>
            <person name="Nardozza S."/>
            <person name="Fraser L."/>
            <person name="Peng Y."/>
            <person name="Gunaseelan K."/>
            <person name="Simpson R."/>
            <person name="Tahir J."/>
            <person name="Deroles S."/>
            <person name="Templeton K."/>
            <person name="Luo Z."/>
            <person name="Davy M."/>
            <person name="Cheng C."/>
            <person name="Mcneilage M."/>
            <person name="Scaglione D."/>
            <person name="Liu Y."/>
            <person name="Zhang Q."/>
            <person name="Datson P."/>
            <person name="De Silva N."/>
            <person name="Gardiner S."/>
            <person name="Bassett H."/>
            <person name="Chagne D."/>
            <person name="Mccallum J."/>
            <person name="Dzierzon H."/>
            <person name="Deng C."/>
            <person name="Wang Y.-Y."/>
            <person name="Barron N."/>
            <person name="Manako K."/>
            <person name="Bowen J."/>
            <person name="Foster T."/>
            <person name="Erridge Z."/>
            <person name="Tiffin H."/>
            <person name="Waite C."/>
            <person name="Davies K."/>
            <person name="Grierson E."/>
            <person name="Laing W."/>
            <person name="Kirk R."/>
            <person name="Chen X."/>
            <person name="Wood M."/>
            <person name="Montefiori M."/>
            <person name="Brummell D."/>
            <person name="Schwinn K."/>
            <person name="Catanach A."/>
            <person name="Fullerton C."/>
            <person name="Li D."/>
            <person name="Meiyalaghan S."/>
            <person name="Nieuwenhuizen N."/>
            <person name="Read N."/>
            <person name="Prakash R."/>
            <person name="Hunter D."/>
            <person name="Zhang H."/>
            <person name="Mckenzie M."/>
            <person name="Knabel M."/>
            <person name="Harris A."/>
            <person name="Allan A."/>
            <person name="Chen A."/>
            <person name="Janssen B."/>
            <person name="Plunkett B."/>
            <person name="Dwamena C."/>
            <person name="Voogd C."/>
            <person name="Leif D."/>
            <person name="Lafferty D."/>
            <person name="Souleyre E."/>
            <person name="Varkonyi-Gasic E."/>
            <person name="Gambi F."/>
            <person name="Hanley J."/>
            <person name="Yao J.-L."/>
            <person name="Cheung J."/>
            <person name="David K."/>
            <person name="Warren B."/>
            <person name="Marsh K."/>
            <person name="Snowden K."/>
            <person name="Lin-Wang K."/>
            <person name="Brian L."/>
            <person name="Martinez-Sanchez M."/>
            <person name="Wang M."/>
            <person name="Ileperuma N."/>
            <person name="Macnee N."/>
            <person name="Campin R."/>
            <person name="Mcatee P."/>
            <person name="Drummond R."/>
            <person name="Espley R."/>
            <person name="Ireland H."/>
            <person name="Wu R."/>
            <person name="Atkinson R."/>
            <person name="Karunairetnam S."/>
            <person name="Bulley S."/>
            <person name="Chunkath S."/>
            <person name="Hanley Z."/>
            <person name="Storey R."/>
            <person name="Thrimawithana A."/>
            <person name="Thomson S."/>
            <person name="David C."/>
            <person name="Testolin R."/>
        </authorList>
    </citation>
    <scope>NUCLEOTIDE SEQUENCE [LARGE SCALE GENOMIC DNA]</scope>
    <source>
        <strain evidence="4">cv. Red5</strain>
        <tissue evidence="3">Young leaf</tissue>
    </source>
</reference>
<comment type="caution">
    <text evidence="3">The sequence shown here is derived from an EMBL/GenBank/DDBJ whole genome shotgun (WGS) entry which is preliminary data.</text>
</comment>
<evidence type="ECO:0000256" key="2">
    <source>
        <dbReference type="SAM" id="MobiDB-lite"/>
    </source>
</evidence>
<gene>
    <name evidence="3" type="ORF">CEY00_Acc26759</name>
</gene>
<feature type="compositionally biased region" description="Basic and acidic residues" evidence="2">
    <location>
        <begin position="954"/>
        <end position="981"/>
    </location>
</feature>
<name>A0A2R6PUH5_ACTCC</name>
<feature type="compositionally biased region" description="Basic residues" evidence="2">
    <location>
        <begin position="622"/>
        <end position="635"/>
    </location>
</feature>
<dbReference type="Gramene" id="PSR96706">
    <property type="protein sequence ID" value="PSR96706"/>
    <property type="gene ID" value="CEY00_Acc26759"/>
</dbReference>
<dbReference type="AlphaFoldDB" id="A0A2R6PUH5"/>
<dbReference type="FunCoup" id="A0A2R6PUH5">
    <property type="interactions" value="3792"/>
</dbReference>
<accession>A0A2R6PUH5</accession>
<dbReference type="PANTHER" id="PTHR34805">
    <property type="entry name" value="PROTEIN MODIFIER OF SNC1 1"/>
    <property type="match status" value="1"/>
</dbReference>
<dbReference type="InterPro" id="IPR038808">
    <property type="entry name" value="MOS1-like"/>
</dbReference>
<feature type="compositionally biased region" description="Basic and acidic residues" evidence="2">
    <location>
        <begin position="78"/>
        <end position="114"/>
    </location>
</feature>
<feature type="compositionally biased region" description="Basic and acidic residues" evidence="2">
    <location>
        <begin position="1077"/>
        <end position="1102"/>
    </location>
</feature>
<feature type="compositionally biased region" description="Basic and acidic residues" evidence="2">
    <location>
        <begin position="996"/>
        <end position="1009"/>
    </location>
</feature>
<feature type="compositionally biased region" description="Basic residues" evidence="2">
    <location>
        <begin position="855"/>
        <end position="864"/>
    </location>
</feature>
<feature type="compositionally biased region" description="Polar residues" evidence="2">
    <location>
        <begin position="159"/>
        <end position="174"/>
    </location>
</feature>
<evidence type="ECO:0000313" key="3">
    <source>
        <dbReference type="EMBL" id="PSR96706.1"/>
    </source>
</evidence>
<dbReference type="OrthoDB" id="1939715at2759"/>
<dbReference type="GO" id="GO:0040029">
    <property type="term" value="P:epigenetic regulation of gene expression"/>
    <property type="evidence" value="ECO:0007669"/>
    <property type="project" value="TreeGrafter"/>
</dbReference>
<feature type="coiled-coil region" evidence="1">
    <location>
        <begin position="388"/>
        <end position="444"/>
    </location>
</feature>
<evidence type="ECO:0000256" key="1">
    <source>
        <dbReference type="SAM" id="Coils"/>
    </source>
</evidence>
<feature type="region of interest" description="Disordered" evidence="2">
    <location>
        <begin position="225"/>
        <end position="250"/>
    </location>
</feature>
<feature type="compositionally biased region" description="Polar residues" evidence="2">
    <location>
        <begin position="1126"/>
        <end position="1178"/>
    </location>
</feature>
<keyword evidence="1" id="KW-0175">Coiled coil</keyword>
<dbReference type="STRING" id="1590841.A0A2R6PUH5"/>
<keyword evidence="4" id="KW-1185">Reference proteome</keyword>
<feature type="region of interest" description="Disordered" evidence="2">
    <location>
        <begin position="944"/>
        <end position="1210"/>
    </location>
</feature>
<sequence length="1210" mass="132414">MRPDMPIRPGFYPGPMAYEGYYGPPIRPGYCNPNEQVIPFMGMAAGPSFYKRHPGENALDPGNKSARGSVHGSIEKTSVSEHVESGHSDDSRGPDRVLLKPHNEWDSKQGEGQRKHIIPVNDNFEKGNQPRNSSQKLEWGLEDGEDEEIYSRKTLVGDSHSQNFANRGTCSSDSVKVKSPESRGKVKALDGSLVNKSENAASTIPPATPRDPQLIQKIGGLNAKARASDGLPDAPSVPCREEQKSRSQEVDAMEKCSARKAGSDAVCFERTHTNANLISSFQEINVITADKTLQSAVSSVPTISRRASYGAQGKLDHHGRSFNTWDADGWGKRTLAVESIGEVSAANSEPSFGVHVQDPFTTVEAAEKPGINLQGKDKGEALTTMLDATDCQAQRAKMREIAKQLQEEEEERTREQKAKALAKLEELNRRTQNMDGSTQKLEKAPSCGPIQQWQEELGRPAEPAAVASSSETASSALVSYPNSQIIESTIGVGESTVLSEDALLGTPHNVHSESVVSHDQTLPLQRDAHADGAIDLKTAPQITEGSISKHKRIGYNQKKNISMGKNLTESSEAISPTEAPKEQTDTAVNNVAPTEVVTGEVGPRCESSLPLNSKVTAESSAYRRRKDNRSSKRKHKLDDASPIATLPSMVSQEANAAKVSTESGQPKASELELDPSSVLSRTVSKHAVQPSEQHHSLPGEEAGGRVNNQWKSQSSHWMQRNQQANRKTEKIQSSDAVVWAPVRSQDKAEVVDEAGKRTVPGTVTATAKSENVVQNNIKSKRAEMERYVPKAVAKELAQQGSVQQSVPAPINQIISDDTMGRAEPFQNVESFQPGNSETVIGGSTAEFRNQDGKKTKQAKTHGSWRQKGLVESAVQGVHDGSSSTSNPRTNAHESIEQYQSLKLDVNSLKEQTKSSDDWNNSDGWNAPDNCETAVPVTSSVVKNQEVTGKGKRYPFKDHRGMRNNHHLDHRNANSDDADKTSRQPLAPEIGQTEKTFASKENRGDEERTTHWKPKSQVCSVDNQLGNASGGQNVTAEASNAIKKHPPPSQDRVHLPPQHNNENREKTVQPPIDQSLSEQKKVAEAPNVRHQESKRERRVDSFRGRPYSPNQNYPSGRGHESHGDWSSAGQDNRQHNNASSNRGSQRYNSQYEYQPIGQFNNNKSNNFEGPTDGPHNTGSRYKERSQGHSRRGGGNFYGRQSGTVRVDAGYD</sequence>
<feature type="region of interest" description="Disordered" evidence="2">
    <location>
        <begin position="53"/>
        <end position="135"/>
    </location>
</feature>
<organism evidence="3 4">
    <name type="scientific">Actinidia chinensis var. chinensis</name>
    <name type="common">Chinese soft-hair kiwi</name>
    <dbReference type="NCBI Taxonomy" id="1590841"/>
    <lineage>
        <taxon>Eukaryota</taxon>
        <taxon>Viridiplantae</taxon>
        <taxon>Streptophyta</taxon>
        <taxon>Embryophyta</taxon>
        <taxon>Tracheophyta</taxon>
        <taxon>Spermatophyta</taxon>
        <taxon>Magnoliopsida</taxon>
        <taxon>eudicotyledons</taxon>
        <taxon>Gunneridae</taxon>
        <taxon>Pentapetalae</taxon>
        <taxon>asterids</taxon>
        <taxon>Ericales</taxon>
        <taxon>Actinidiaceae</taxon>
        <taxon>Actinidia</taxon>
    </lineage>
</organism>
<proteinExistence type="predicted"/>
<feature type="compositionally biased region" description="Basic and acidic residues" evidence="2">
    <location>
        <begin position="175"/>
        <end position="186"/>
    </location>
</feature>
<feature type="compositionally biased region" description="Basic and acidic residues" evidence="2">
    <location>
        <begin position="239"/>
        <end position="250"/>
    </location>
</feature>
<feature type="region of interest" description="Disordered" evidence="2">
    <location>
        <begin position="159"/>
        <end position="186"/>
    </location>
</feature>
<reference evidence="4" key="2">
    <citation type="journal article" date="2018" name="BMC Genomics">
        <title>A manually annotated Actinidia chinensis var. chinensis (kiwifruit) genome highlights the challenges associated with draft genomes and gene prediction in plants.</title>
        <authorList>
            <person name="Pilkington S.M."/>
            <person name="Crowhurst R."/>
            <person name="Hilario E."/>
            <person name="Nardozza S."/>
            <person name="Fraser L."/>
            <person name="Peng Y."/>
            <person name="Gunaseelan K."/>
            <person name="Simpson R."/>
            <person name="Tahir J."/>
            <person name="Deroles S.C."/>
            <person name="Templeton K."/>
            <person name="Luo Z."/>
            <person name="Davy M."/>
            <person name="Cheng C."/>
            <person name="McNeilage M."/>
            <person name="Scaglione D."/>
            <person name="Liu Y."/>
            <person name="Zhang Q."/>
            <person name="Datson P."/>
            <person name="De Silva N."/>
            <person name="Gardiner S.E."/>
            <person name="Bassett H."/>
            <person name="Chagne D."/>
            <person name="McCallum J."/>
            <person name="Dzierzon H."/>
            <person name="Deng C."/>
            <person name="Wang Y.Y."/>
            <person name="Barron L."/>
            <person name="Manako K."/>
            <person name="Bowen J."/>
            <person name="Foster T.M."/>
            <person name="Erridge Z.A."/>
            <person name="Tiffin H."/>
            <person name="Waite C.N."/>
            <person name="Davies K.M."/>
            <person name="Grierson E.P."/>
            <person name="Laing W.A."/>
            <person name="Kirk R."/>
            <person name="Chen X."/>
            <person name="Wood M."/>
            <person name="Montefiori M."/>
            <person name="Brummell D.A."/>
            <person name="Schwinn K.E."/>
            <person name="Catanach A."/>
            <person name="Fullerton C."/>
            <person name="Li D."/>
            <person name="Meiyalaghan S."/>
            <person name="Nieuwenhuizen N."/>
            <person name="Read N."/>
            <person name="Prakash R."/>
            <person name="Hunter D."/>
            <person name="Zhang H."/>
            <person name="McKenzie M."/>
            <person name="Knabel M."/>
            <person name="Harris A."/>
            <person name="Allan A.C."/>
            <person name="Gleave A."/>
            <person name="Chen A."/>
            <person name="Janssen B.J."/>
            <person name="Plunkett B."/>
            <person name="Ampomah-Dwamena C."/>
            <person name="Voogd C."/>
            <person name="Leif D."/>
            <person name="Lafferty D."/>
            <person name="Souleyre E.J.F."/>
            <person name="Varkonyi-Gasic E."/>
            <person name="Gambi F."/>
            <person name="Hanley J."/>
            <person name="Yao J.L."/>
            <person name="Cheung J."/>
            <person name="David K.M."/>
            <person name="Warren B."/>
            <person name="Marsh K."/>
            <person name="Snowden K.C."/>
            <person name="Lin-Wang K."/>
            <person name="Brian L."/>
            <person name="Martinez-Sanchez M."/>
            <person name="Wang M."/>
            <person name="Ileperuma N."/>
            <person name="Macnee N."/>
            <person name="Campin R."/>
            <person name="McAtee P."/>
            <person name="Drummond R.S.M."/>
            <person name="Espley R.V."/>
            <person name="Ireland H.S."/>
            <person name="Wu R."/>
            <person name="Atkinson R.G."/>
            <person name="Karunairetnam S."/>
            <person name="Bulley S."/>
            <person name="Chunkath S."/>
            <person name="Hanley Z."/>
            <person name="Storey R."/>
            <person name="Thrimawithana A.H."/>
            <person name="Thomson S."/>
            <person name="David C."/>
            <person name="Testolin R."/>
            <person name="Huang H."/>
            <person name="Hellens R.P."/>
            <person name="Schaffer R.J."/>
        </authorList>
    </citation>
    <scope>NUCLEOTIDE SEQUENCE [LARGE SCALE GENOMIC DNA]</scope>
    <source>
        <strain evidence="4">cv. Red5</strain>
    </source>
</reference>
<feature type="compositionally biased region" description="Polar residues" evidence="2">
    <location>
        <begin position="1016"/>
        <end position="1037"/>
    </location>
</feature>
<protein>
    <submittedName>
        <fullName evidence="3">Protein MODIFIER OF like</fullName>
    </submittedName>
</protein>
<feature type="region of interest" description="Disordered" evidence="2">
    <location>
        <begin position="841"/>
        <end position="866"/>
    </location>
</feature>
<feature type="region of interest" description="Disordered" evidence="2">
    <location>
        <begin position="908"/>
        <end position="931"/>
    </location>
</feature>
<feature type="compositionally biased region" description="Polar residues" evidence="2">
    <location>
        <begin position="609"/>
        <end position="619"/>
    </location>
</feature>
<evidence type="ECO:0000313" key="4">
    <source>
        <dbReference type="Proteomes" id="UP000241394"/>
    </source>
</evidence>